<dbReference type="PANTHER" id="PTHR11091">
    <property type="entry name" value="OXIDOREDUCTASE-RELATED"/>
    <property type="match status" value="1"/>
</dbReference>
<protein>
    <submittedName>
        <fullName evidence="3">L-sulfolactate dehydrogenase</fullName>
    </submittedName>
</protein>
<evidence type="ECO:0000313" key="4">
    <source>
        <dbReference type="Proteomes" id="UP001500984"/>
    </source>
</evidence>
<gene>
    <name evidence="3" type="primary">comC</name>
    <name evidence="3" type="ORF">GCM10009823_12670</name>
</gene>
<dbReference type="SUPFAM" id="SSF89733">
    <property type="entry name" value="L-sulfolactate dehydrogenase-like"/>
    <property type="match status" value="1"/>
</dbReference>
<reference evidence="3 4" key="1">
    <citation type="journal article" date="2019" name="Int. J. Syst. Evol. Microbiol.">
        <title>The Global Catalogue of Microorganisms (GCM) 10K type strain sequencing project: providing services to taxonomists for standard genome sequencing and annotation.</title>
        <authorList>
            <consortium name="The Broad Institute Genomics Platform"/>
            <consortium name="The Broad Institute Genome Sequencing Center for Infectious Disease"/>
            <person name="Wu L."/>
            <person name="Ma J."/>
        </authorList>
    </citation>
    <scope>NUCLEOTIDE SEQUENCE [LARGE SCALE GENOMIC DNA]</scope>
    <source>
        <strain evidence="3 4">JCM 15900</strain>
    </source>
</reference>
<dbReference type="EMBL" id="BAAAPZ010000004">
    <property type="protein sequence ID" value="GAA2093979.1"/>
    <property type="molecule type" value="Genomic_DNA"/>
</dbReference>
<name>A0ABN2WKX4_9MICO</name>
<accession>A0ABN2WKX4</accession>
<dbReference type="RefSeq" id="WP_344336339.1">
    <property type="nucleotide sequence ID" value="NZ_BAAAPZ010000004.1"/>
</dbReference>
<sequence>MTQDERDRLFAVDELVGFARAALVSQGVPEPDAALVARSLVEADQRGIGSHGLLRLPLYVSALRHGGISARPQLRFENADGATGRLDGDAGLGQVVMQAAVDWSLDRAAAHGVSALAVHNSSHYGAGQFWTDQLAAQGMIGILTSTTGPVTAPYGGVRTVLGTNPLTVAMPSTGDPLTVDMATSAGALGKVMAAKQAGREIPAGWAVDAQGEPTTDPDAAIGGALLPFGGHKGSGLSVLLEGLSAALTPATFAFDTQDIWESPDARMNNGHLLLVLDTGAFAGRSTVEARVDDLAGAVHGAGTDVLVPGEKEYALHRRHAERLTLGAGLVADLRVLARDLGMELPAPAETDGTETTAMEES</sequence>
<dbReference type="Gene3D" id="1.10.1530.10">
    <property type="match status" value="1"/>
</dbReference>
<comment type="caution">
    <text evidence="3">The sequence shown here is derived from an EMBL/GenBank/DDBJ whole genome shotgun (WGS) entry which is preliminary data.</text>
</comment>
<evidence type="ECO:0000256" key="2">
    <source>
        <dbReference type="ARBA" id="ARBA00023002"/>
    </source>
</evidence>
<proteinExistence type="inferred from homology"/>
<dbReference type="PANTHER" id="PTHR11091:SF0">
    <property type="entry name" value="MALATE DEHYDROGENASE"/>
    <property type="match status" value="1"/>
</dbReference>
<evidence type="ECO:0000256" key="1">
    <source>
        <dbReference type="ARBA" id="ARBA00006056"/>
    </source>
</evidence>
<dbReference type="InterPro" id="IPR043144">
    <property type="entry name" value="Mal/L-sulf/L-lact_DH-like_ah"/>
</dbReference>
<dbReference type="InterPro" id="IPR003767">
    <property type="entry name" value="Malate/L-lactate_DH-like"/>
</dbReference>
<keyword evidence="4" id="KW-1185">Reference proteome</keyword>
<organism evidence="3 4">
    <name type="scientific">Brevibacterium salitolerans</name>
    <dbReference type="NCBI Taxonomy" id="1403566"/>
    <lineage>
        <taxon>Bacteria</taxon>
        <taxon>Bacillati</taxon>
        <taxon>Actinomycetota</taxon>
        <taxon>Actinomycetes</taxon>
        <taxon>Micrococcales</taxon>
        <taxon>Brevibacteriaceae</taxon>
        <taxon>Brevibacterium</taxon>
    </lineage>
</organism>
<dbReference type="Proteomes" id="UP001500984">
    <property type="component" value="Unassembled WGS sequence"/>
</dbReference>
<keyword evidence="2" id="KW-0560">Oxidoreductase</keyword>
<dbReference type="InterPro" id="IPR043143">
    <property type="entry name" value="Mal/L-sulf/L-lact_DH-like_NADP"/>
</dbReference>
<dbReference type="InterPro" id="IPR036111">
    <property type="entry name" value="Mal/L-sulfo/L-lacto_DH-like_sf"/>
</dbReference>
<comment type="similarity">
    <text evidence="1">Belongs to the LDH2/MDH2 oxidoreductase family.</text>
</comment>
<dbReference type="Gene3D" id="3.30.1370.60">
    <property type="entry name" value="Hypothetical oxidoreductase yiak, domain 2"/>
    <property type="match status" value="1"/>
</dbReference>
<evidence type="ECO:0000313" key="3">
    <source>
        <dbReference type="EMBL" id="GAA2093979.1"/>
    </source>
</evidence>
<dbReference type="Pfam" id="PF02615">
    <property type="entry name" value="Ldh_2"/>
    <property type="match status" value="1"/>
</dbReference>